<feature type="compositionally biased region" description="Low complexity" evidence="2">
    <location>
        <begin position="571"/>
        <end position="588"/>
    </location>
</feature>
<reference evidence="3 4" key="1">
    <citation type="submission" date="2016-10" db="EMBL/GenBank/DDBJ databases">
        <authorList>
            <person name="Varghese N."/>
        </authorList>
    </citation>
    <scope>NUCLEOTIDE SEQUENCE [LARGE SCALE GENOMIC DNA]</scope>
</reference>
<feature type="compositionally biased region" description="Polar residues" evidence="2">
    <location>
        <begin position="261"/>
        <end position="273"/>
    </location>
</feature>
<feature type="region of interest" description="Disordered" evidence="2">
    <location>
        <begin position="526"/>
        <end position="551"/>
    </location>
</feature>
<feature type="region of interest" description="Disordered" evidence="2">
    <location>
        <begin position="427"/>
        <end position="487"/>
    </location>
</feature>
<organism evidence="3 4">
    <name type="scientific">Zymoseptoria tritici ST99CH_1A5</name>
    <dbReference type="NCBI Taxonomy" id="1276529"/>
    <lineage>
        <taxon>Eukaryota</taxon>
        <taxon>Fungi</taxon>
        <taxon>Dikarya</taxon>
        <taxon>Ascomycota</taxon>
        <taxon>Pezizomycotina</taxon>
        <taxon>Dothideomycetes</taxon>
        <taxon>Dothideomycetidae</taxon>
        <taxon>Mycosphaerellales</taxon>
        <taxon>Mycosphaerellaceae</taxon>
        <taxon>Zymoseptoria</taxon>
    </lineage>
</organism>
<feature type="compositionally biased region" description="Acidic residues" evidence="2">
    <location>
        <begin position="277"/>
        <end position="286"/>
    </location>
</feature>
<name>A0A1Y6LAI5_ZYMTR</name>
<sequence length="667" mass="73412">MRGPSHGPTFSMPGESFNAWRSSVGSAISGLGAADGGKAARKGSIRNAVRRIFGRKRRTIAHIPEESASGLSVVPGHTYHQSEPIGGLAMHAQVQEPNQRRPEPERMLSVRNPDRSPPPAMQRTGSPFAVSFPKSAMLKPMDLGTTFLPVASPELRRRVTLPSVQAEEEQAEHDKDPIDHATNPARAVSRTVSPDFEGVGHGAVSFSNRPASPRKRVKRRSRSIDDIIRGRRHSKKRLSTGNRNSDIRVWRQSFRQSDVMRTSGFYNHNPTQKETVEQDGESEAPEEPVYAQDEPSQQPEKSNHHLAPPPMDHIPCTDIPVRGGSLRSTGSQYATADELNQHSSPDRDHESDHPIDLESRIANLEAGLSSFQTSLNRLTSSRNRRTIVVGQASNPRSPTSDRTPSMLADTLDPFTQEYEYIKALHPTSPHGLPPTHPESLFNHPPNKALPLPQVSPTMKEFPTPPRSTNHHTPSNSHSSPTSPTQAHTFRSLYLMLSTERSERRKLESDLRSLQGQVQDLTARLSVTSNHSQHLGPNDTERGGEGDPRRSSYLLIGSSARLQQLLDETDSYPESSPSPSLGPSSPSPSLKMKRSSGVLETGAPAVMMSRFSGSESELGVGVREMDFGISSEGETPFETPGEERVGYNFDYGGGDWQVREREVEADMF</sequence>
<evidence type="ECO:0000313" key="3">
    <source>
        <dbReference type="EMBL" id="SMY20639.1"/>
    </source>
</evidence>
<feature type="compositionally biased region" description="Polar residues" evidence="2">
    <location>
        <begin position="391"/>
        <end position="403"/>
    </location>
</feature>
<feature type="region of interest" description="Disordered" evidence="2">
    <location>
        <begin position="386"/>
        <end position="406"/>
    </location>
</feature>
<dbReference type="EMBL" id="LT882676">
    <property type="protein sequence ID" value="SMY20639.1"/>
    <property type="molecule type" value="Genomic_DNA"/>
</dbReference>
<feature type="region of interest" description="Disordered" evidence="2">
    <location>
        <begin position="629"/>
        <end position="649"/>
    </location>
</feature>
<feature type="coiled-coil region" evidence="1">
    <location>
        <begin position="496"/>
        <end position="523"/>
    </location>
</feature>
<feature type="compositionally biased region" description="Low complexity" evidence="2">
    <location>
        <begin position="470"/>
        <end position="484"/>
    </location>
</feature>
<proteinExistence type="predicted"/>
<dbReference type="AlphaFoldDB" id="A0A1Y6LAI5"/>
<feature type="compositionally biased region" description="Basic and acidic residues" evidence="2">
    <location>
        <begin position="98"/>
        <end position="114"/>
    </location>
</feature>
<feature type="region of interest" description="Disordered" evidence="2">
    <location>
        <begin position="261"/>
        <end position="329"/>
    </location>
</feature>
<keyword evidence="1" id="KW-0175">Coiled coil</keyword>
<feature type="compositionally biased region" description="Basic residues" evidence="2">
    <location>
        <begin position="212"/>
        <end position="221"/>
    </location>
</feature>
<feature type="region of interest" description="Disordered" evidence="2">
    <location>
        <begin position="95"/>
        <end position="127"/>
    </location>
</feature>
<evidence type="ECO:0000256" key="1">
    <source>
        <dbReference type="SAM" id="Coils"/>
    </source>
</evidence>
<gene>
    <name evidence="3" type="ORF">ZT1A5_G2074</name>
</gene>
<feature type="region of interest" description="Disordered" evidence="2">
    <location>
        <begin position="199"/>
        <end position="244"/>
    </location>
</feature>
<dbReference type="Proteomes" id="UP000215453">
    <property type="component" value="Chromosome 1"/>
</dbReference>
<feature type="compositionally biased region" description="Basic and acidic residues" evidence="2">
    <location>
        <begin position="538"/>
        <end position="549"/>
    </location>
</feature>
<feature type="region of interest" description="Disordered" evidence="2">
    <location>
        <begin position="162"/>
        <end position="181"/>
    </location>
</feature>
<evidence type="ECO:0000313" key="4">
    <source>
        <dbReference type="Proteomes" id="UP000215453"/>
    </source>
</evidence>
<protein>
    <submittedName>
        <fullName evidence="3">Uncharacterized protein</fullName>
    </submittedName>
</protein>
<feature type="region of interest" description="Disordered" evidence="2">
    <location>
        <begin position="567"/>
        <end position="595"/>
    </location>
</feature>
<evidence type="ECO:0000256" key="2">
    <source>
        <dbReference type="SAM" id="MobiDB-lite"/>
    </source>
</evidence>
<accession>A0A1Y6LAI5</accession>